<reference evidence="1 2" key="1">
    <citation type="journal article" date="2014" name="Agronomy (Basel)">
        <title>A Draft Genome Sequence for Ensete ventricosum, the Drought-Tolerant Tree Against Hunger.</title>
        <authorList>
            <person name="Harrison J."/>
            <person name="Moore K.A."/>
            <person name="Paszkiewicz K."/>
            <person name="Jones T."/>
            <person name="Grant M."/>
            <person name="Ambacheew D."/>
            <person name="Muzemil S."/>
            <person name="Studholme D.J."/>
        </authorList>
    </citation>
    <scope>NUCLEOTIDE SEQUENCE [LARGE SCALE GENOMIC DNA]</scope>
</reference>
<evidence type="ECO:0000313" key="2">
    <source>
        <dbReference type="Proteomes" id="UP000287651"/>
    </source>
</evidence>
<dbReference type="Proteomes" id="UP000287651">
    <property type="component" value="Unassembled WGS sequence"/>
</dbReference>
<gene>
    <name evidence="1" type="ORF">B296_00014751</name>
</gene>
<dbReference type="AlphaFoldDB" id="A0A427AMW9"/>
<accession>A0A427AMW9</accession>
<evidence type="ECO:0000313" key="1">
    <source>
        <dbReference type="EMBL" id="RRT77562.1"/>
    </source>
</evidence>
<name>A0A427AMW9_ENSVE</name>
<dbReference type="EMBL" id="AMZH03001900">
    <property type="protein sequence ID" value="RRT77562.1"/>
    <property type="molecule type" value="Genomic_DNA"/>
</dbReference>
<protein>
    <submittedName>
        <fullName evidence="1">Uncharacterized protein</fullName>
    </submittedName>
</protein>
<sequence length="96" mass="10862">MNAWITRVGCALGTPRIFATKRVTNWAKGSSFPWLSPRREVAVGLGRALARKFSLNSFASWLNEEIKDDFRHLYHIRADPLSVVGKHRHVSVSEVS</sequence>
<comment type="caution">
    <text evidence="1">The sequence shown here is derived from an EMBL/GenBank/DDBJ whole genome shotgun (WGS) entry which is preliminary data.</text>
</comment>
<proteinExistence type="predicted"/>
<organism evidence="1 2">
    <name type="scientific">Ensete ventricosum</name>
    <name type="common">Abyssinian banana</name>
    <name type="synonym">Musa ensete</name>
    <dbReference type="NCBI Taxonomy" id="4639"/>
    <lineage>
        <taxon>Eukaryota</taxon>
        <taxon>Viridiplantae</taxon>
        <taxon>Streptophyta</taxon>
        <taxon>Embryophyta</taxon>
        <taxon>Tracheophyta</taxon>
        <taxon>Spermatophyta</taxon>
        <taxon>Magnoliopsida</taxon>
        <taxon>Liliopsida</taxon>
        <taxon>Zingiberales</taxon>
        <taxon>Musaceae</taxon>
        <taxon>Ensete</taxon>
    </lineage>
</organism>